<organism evidence="2 3">
    <name type="scientific">Byssochlamys spectabilis (strain No. 5 / NBRC 109023)</name>
    <name type="common">Paecilomyces variotii</name>
    <dbReference type="NCBI Taxonomy" id="1356009"/>
    <lineage>
        <taxon>Eukaryota</taxon>
        <taxon>Fungi</taxon>
        <taxon>Dikarya</taxon>
        <taxon>Ascomycota</taxon>
        <taxon>Pezizomycotina</taxon>
        <taxon>Eurotiomycetes</taxon>
        <taxon>Eurotiomycetidae</taxon>
        <taxon>Eurotiales</taxon>
        <taxon>Thermoascaceae</taxon>
        <taxon>Paecilomyces</taxon>
    </lineage>
</organism>
<evidence type="ECO:0000313" key="3">
    <source>
        <dbReference type="Proteomes" id="UP000018001"/>
    </source>
</evidence>
<dbReference type="Proteomes" id="UP000018001">
    <property type="component" value="Unassembled WGS sequence"/>
</dbReference>
<comment type="caution">
    <text evidence="2">The sequence shown here is derived from an EMBL/GenBank/DDBJ whole genome shotgun (WGS) entry which is preliminary data.</text>
</comment>
<sequence>MTVALPRDRAKIWGWDGMGMSMGSTVGMSMPVGEPASGQEQEQEQHGNLTPVMRQQNSRGTAKPALLTDPLLEKTSGIAVFIAVFPEKGPAVASAVIRCASPQALDSCALPDRSPTRSVGSLWGWEAFLSSGLIACSLFPFSFFPPPPTAIGNYVLRLTHTAGVCLPPARTGRSLPIQDPVPIGFALRSESGDGQGSRPPADASRDDLLSGYSLLLANPPDGEGDSCWARDRDTDTDTAGLGWLRVSPGADQDVAWRRNADAGCRLQASSGRPNPGSTYCERRPDTTALHFSPILSIPRPLAPGSPTPILSSPLLLPGSHEMDWTAKHSPARPFSGTTLRTGFDVAPPPPRTDSLTDRPELQSNDTNPLEMETHAQPMSVVDLAWFVVVAGKSVGWTTPPGASTVEETIWATILSHSVLHPHPIPSHPVFPPSRISNRGKESLEKKTAADPPLSSGTVLGTKQQTRESSQPASLPCLVMEPVRLVNYFLRILLNPG</sequence>
<reference evidence="3" key="1">
    <citation type="journal article" date="2014" name="Genome Announc.">
        <title>Draft genome sequence of the formaldehyde-resistant fungus Byssochlamys spectabilis No. 5 (anamorph Paecilomyces variotii No. 5) (NBRC109023).</title>
        <authorList>
            <person name="Oka T."/>
            <person name="Ekino K."/>
            <person name="Fukuda K."/>
            <person name="Nomura Y."/>
        </authorList>
    </citation>
    <scope>NUCLEOTIDE SEQUENCE [LARGE SCALE GENOMIC DNA]</scope>
    <source>
        <strain evidence="3">No. 5 / NBRC 109023</strain>
    </source>
</reference>
<feature type="compositionally biased region" description="Polar residues" evidence="1">
    <location>
        <begin position="454"/>
        <end position="472"/>
    </location>
</feature>
<evidence type="ECO:0000313" key="2">
    <source>
        <dbReference type="EMBL" id="GAE00202.1"/>
    </source>
</evidence>
<evidence type="ECO:0000256" key="1">
    <source>
        <dbReference type="SAM" id="MobiDB-lite"/>
    </source>
</evidence>
<dbReference type="InParanoid" id="V5GDN9"/>
<feature type="region of interest" description="Disordered" evidence="1">
    <location>
        <begin position="329"/>
        <end position="365"/>
    </location>
</feature>
<dbReference type="EMBL" id="BAUL01000385">
    <property type="protein sequence ID" value="GAE00202.1"/>
    <property type="molecule type" value="Genomic_DNA"/>
</dbReference>
<dbReference type="AlphaFoldDB" id="V5GDN9"/>
<dbReference type="HOGENOM" id="CLU_549799_0_0_1"/>
<name>V5GDN9_BYSSN</name>
<protein>
    <submittedName>
        <fullName evidence="2">Uncharacterized protein</fullName>
    </submittedName>
</protein>
<proteinExistence type="predicted"/>
<accession>V5GDN9</accession>
<feature type="compositionally biased region" description="Basic and acidic residues" evidence="1">
    <location>
        <begin position="438"/>
        <end position="448"/>
    </location>
</feature>
<gene>
    <name evidence="2" type="ORF">PVAR5_8940</name>
</gene>
<feature type="region of interest" description="Disordered" evidence="1">
    <location>
        <begin position="425"/>
        <end position="472"/>
    </location>
</feature>
<keyword evidence="3" id="KW-1185">Reference proteome</keyword>